<comment type="caution">
    <text evidence="5">The sequence shown here is derived from an EMBL/GenBank/DDBJ whole genome shotgun (WGS) entry which is preliminary data.</text>
</comment>
<dbReference type="AlphaFoldDB" id="A0A0G1KNC4"/>
<dbReference type="InterPro" id="IPR002139">
    <property type="entry name" value="Ribo/fructo_kinase"/>
</dbReference>
<evidence type="ECO:0000256" key="2">
    <source>
        <dbReference type="ARBA" id="ARBA00022679"/>
    </source>
</evidence>
<evidence type="ECO:0000256" key="1">
    <source>
        <dbReference type="ARBA" id="ARBA00010688"/>
    </source>
</evidence>
<reference evidence="5 6" key="1">
    <citation type="journal article" date="2015" name="Nature">
        <title>rRNA introns, odd ribosomes, and small enigmatic genomes across a large radiation of phyla.</title>
        <authorList>
            <person name="Brown C.T."/>
            <person name="Hug L.A."/>
            <person name="Thomas B.C."/>
            <person name="Sharon I."/>
            <person name="Castelle C.J."/>
            <person name="Singh A."/>
            <person name="Wilkins M.J."/>
            <person name="Williams K.H."/>
            <person name="Banfield J.F."/>
        </authorList>
    </citation>
    <scope>NUCLEOTIDE SEQUENCE [LARGE SCALE GENOMIC DNA]</scope>
</reference>
<evidence type="ECO:0000256" key="3">
    <source>
        <dbReference type="ARBA" id="ARBA00022777"/>
    </source>
</evidence>
<keyword evidence="2" id="KW-0808">Transferase</keyword>
<dbReference type="PROSITE" id="PS00583">
    <property type="entry name" value="PFKB_KINASES_1"/>
    <property type="match status" value="1"/>
</dbReference>
<dbReference type="GO" id="GO:0016301">
    <property type="term" value="F:kinase activity"/>
    <property type="evidence" value="ECO:0007669"/>
    <property type="project" value="UniProtKB-KW"/>
</dbReference>
<dbReference type="PRINTS" id="PR00990">
    <property type="entry name" value="RIBOKINASE"/>
</dbReference>
<dbReference type="PANTHER" id="PTHR10584">
    <property type="entry name" value="SUGAR KINASE"/>
    <property type="match status" value="1"/>
</dbReference>
<evidence type="ECO:0000313" key="6">
    <source>
        <dbReference type="Proteomes" id="UP000034504"/>
    </source>
</evidence>
<proteinExistence type="inferred from homology"/>
<dbReference type="PANTHER" id="PTHR10584:SF166">
    <property type="entry name" value="RIBOKINASE"/>
    <property type="match status" value="1"/>
</dbReference>
<feature type="domain" description="Carbohydrate kinase PfkB" evidence="4">
    <location>
        <begin position="17"/>
        <end position="309"/>
    </location>
</feature>
<evidence type="ECO:0000313" key="5">
    <source>
        <dbReference type="EMBL" id="KKT85156.1"/>
    </source>
</evidence>
<dbReference type="SUPFAM" id="SSF53613">
    <property type="entry name" value="Ribokinase-like"/>
    <property type="match status" value="1"/>
</dbReference>
<dbReference type="Pfam" id="PF00294">
    <property type="entry name" value="PfkB"/>
    <property type="match status" value="1"/>
</dbReference>
<name>A0A0G1KNC4_UNCKA</name>
<protein>
    <recommendedName>
        <fullName evidence="4">Carbohydrate kinase PfkB domain-containing protein</fullName>
    </recommendedName>
</protein>
<evidence type="ECO:0000259" key="4">
    <source>
        <dbReference type="Pfam" id="PF00294"/>
    </source>
</evidence>
<dbReference type="InterPro" id="IPR002173">
    <property type="entry name" value="Carboh/pur_kinase_PfkB_CS"/>
</dbReference>
<accession>A0A0G1KNC4</accession>
<comment type="similarity">
    <text evidence="1">Belongs to the carbohydrate kinase PfkB family.</text>
</comment>
<sequence>MPFDVILISDVSIDEFLKVDDAAVMCDLDTHKCRICLNYAEKIPVAEFKTSLGGNAANVAVGLAKLGLNVSVYSEVGNDANGDRFVRELKERGVDNSLIIKTPGETDVHSIIVYQGERTILSYHRPKNYTVQKWEDPKWLYYSSLPKQFELFQQELVSYLKAHPNVLIAFNPGVYHFKAGYEKYKPFLQLTDLLFVNKEEAVEMLSQAGTKVAGMDTRALHGELYKLGPKMTVITDAANGASVSNGEEYLASPIFETKSPIVDKTGAGDAFASGFLAALLYGKTSTEALKWGVINSSMCIREVGPMNGLATKAGIEKLV</sequence>
<organism evidence="5 6">
    <name type="scientific">candidate division WWE3 bacterium GW2011_GWC2_44_9</name>
    <dbReference type="NCBI Taxonomy" id="1619125"/>
    <lineage>
        <taxon>Bacteria</taxon>
        <taxon>Katanobacteria</taxon>
    </lineage>
</organism>
<gene>
    <name evidence="5" type="ORF">UW82_C0002G0026</name>
</gene>
<dbReference type="InterPro" id="IPR029056">
    <property type="entry name" value="Ribokinase-like"/>
</dbReference>
<dbReference type="Proteomes" id="UP000034504">
    <property type="component" value="Unassembled WGS sequence"/>
</dbReference>
<dbReference type="InterPro" id="IPR011611">
    <property type="entry name" value="PfkB_dom"/>
</dbReference>
<dbReference type="EMBL" id="LCJU01000002">
    <property type="protein sequence ID" value="KKT85156.1"/>
    <property type="molecule type" value="Genomic_DNA"/>
</dbReference>
<keyword evidence="3" id="KW-0418">Kinase</keyword>
<dbReference type="GO" id="GO:0006796">
    <property type="term" value="P:phosphate-containing compound metabolic process"/>
    <property type="evidence" value="ECO:0007669"/>
    <property type="project" value="UniProtKB-ARBA"/>
</dbReference>
<dbReference type="Gene3D" id="3.40.1190.20">
    <property type="match status" value="1"/>
</dbReference>